<feature type="chain" id="PRO_5031407744" evidence="1">
    <location>
        <begin position="29"/>
        <end position="351"/>
    </location>
</feature>
<keyword evidence="3" id="KW-1185">Reference proteome</keyword>
<feature type="signal peptide" evidence="1">
    <location>
        <begin position="1"/>
        <end position="28"/>
    </location>
</feature>
<name>A0A7X6KTM3_9CELL</name>
<evidence type="ECO:0000313" key="2">
    <source>
        <dbReference type="EMBL" id="NKY21754.1"/>
    </source>
</evidence>
<evidence type="ECO:0000313" key="3">
    <source>
        <dbReference type="Proteomes" id="UP000581206"/>
    </source>
</evidence>
<dbReference type="AlphaFoldDB" id="A0A7X6KTM3"/>
<evidence type="ECO:0000256" key="1">
    <source>
        <dbReference type="SAM" id="SignalP"/>
    </source>
</evidence>
<reference evidence="2 3" key="1">
    <citation type="submission" date="2020-04" db="EMBL/GenBank/DDBJ databases">
        <title>MicrobeNet Type strains.</title>
        <authorList>
            <person name="Nicholson A.C."/>
        </authorList>
    </citation>
    <scope>NUCLEOTIDE SEQUENCE [LARGE SCALE GENOMIC DNA]</scope>
    <source>
        <strain evidence="2 3">ATCC BAA-788</strain>
    </source>
</reference>
<accession>A0A7X6KTM3</accession>
<gene>
    <name evidence="2" type="ORF">HGA03_03640</name>
</gene>
<sequence length="351" mass="37308">MLTTTRRAGLVLGLVTALGATGLPSATAATAATDRIDYGLAAEIITAAWEANEALDRIGLTAADLELPERDDDFYQQVAAGLDTWLEDQGADRDVAPRTAAAPTASRSSEEEQLTAARLAYAGYIAEVNSARDRQARSLNDEIVYMYLSHYVDVPRGLLPGLADASNDYQYLSAWITDDDRLVYDRFLSTSSTLEHADALKQAANALIDLKGAVTHPVFEAVNLITVTSAALDGATGVEDVKGTINSWSRYLGSTSDSPERVVENLVDGSLSVESLNKQVVQDTVGLFAAGVGAAAVGSGPIGWLATGAVQLANMAYFGTRTLAQQANYAAMIASNQGRYSERLWRYLMGG</sequence>
<keyword evidence="1" id="KW-0732">Signal</keyword>
<comment type="caution">
    <text evidence="2">The sequence shown here is derived from an EMBL/GenBank/DDBJ whole genome shotgun (WGS) entry which is preliminary data.</text>
</comment>
<organism evidence="2 3">
    <name type="scientific">Cellulomonas denverensis</name>
    <dbReference type="NCBI Taxonomy" id="264297"/>
    <lineage>
        <taxon>Bacteria</taxon>
        <taxon>Bacillati</taxon>
        <taxon>Actinomycetota</taxon>
        <taxon>Actinomycetes</taxon>
        <taxon>Micrococcales</taxon>
        <taxon>Cellulomonadaceae</taxon>
        <taxon>Cellulomonas</taxon>
    </lineage>
</organism>
<dbReference type="Proteomes" id="UP000581206">
    <property type="component" value="Unassembled WGS sequence"/>
</dbReference>
<protein>
    <submittedName>
        <fullName evidence="2">Uncharacterized protein</fullName>
    </submittedName>
</protein>
<dbReference type="RefSeq" id="WP_168628803.1">
    <property type="nucleotide sequence ID" value="NZ_BONL01000010.1"/>
</dbReference>
<dbReference type="EMBL" id="JAAXOX010000001">
    <property type="protein sequence ID" value="NKY21754.1"/>
    <property type="molecule type" value="Genomic_DNA"/>
</dbReference>
<proteinExistence type="predicted"/>